<dbReference type="Proteomes" id="UP001206236">
    <property type="component" value="Unassembled WGS sequence"/>
</dbReference>
<comment type="caution">
    <text evidence="1">The sequence shown here is derived from an EMBL/GenBank/DDBJ whole genome shotgun (WGS) entry which is preliminary data.</text>
</comment>
<gene>
    <name evidence="1" type="ORF">NE632_12500</name>
</gene>
<dbReference type="PANTHER" id="PTHR11102:SF147">
    <property type="entry name" value="SEL1L ADAPTOR SUBUNIT OF ERAD E3 UBIQUITIN LIGASE"/>
    <property type="match status" value="1"/>
</dbReference>
<dbReference type="Pfam" id="PF08238">
    <property type="entry name" value="Sel1"/>
    <property type="match status" value="5"/>
</dbReference>
<name>A0AAW5KUA1_9FIRM</name>
<dbReference type="SMART" id="SM00671">
    <property type="entry name" value="SEL1"/>
    <property type="match status" value="5"/>
</dbReference>
<organism evidence="1 2">
    <name type="scientific">Ruminococcus bicirculans</name>
    <name type="common">ex Wegman et al. 2014</name>
    <dbReference type="NCBI Taxonomy" id="1160721"/>
    <lineage>
        <taxon>Bacteria</taxon>
        <taxon>Bacillati</taxon>
        <taxon>Bacillota</taxon>
        <taxon>Clostridia</taxon>
        <taxon>Eubacteriales</taxon>
        <taxon>Oscillospiraceae</taxon>
        <taxon>Ruminococcus</taxon>
    </lineage>
</organism>
<dbReference type="AlphaFoldDB" id="A0AAW5KUA1"/>
<dbReference type="EMBL" id="JANGCN010000038">
    <property type="protein sequence ID" value="MCQ5154122.1"/>
    <property type="molecule type" value="Genomic_DNA"/>
</dbReference>
<dbReference type="GO" id="GO:0036503">
    <property type="term" value="P:ERAD pathway"/>
    <property type="evidence" value="ECO:0007669"/>
    <property type="project" value="TreeGrafter"/>
</dbReference>
<dbReference type="InterPro" id="IPR011990">
    <property type="entry name" value="TPR-like_helical_dom_sf"/>
</dbReference>
<dbReference type="RefSeq" id="WP_256322496.1">
    <property type="nucleotide sequence ID" value="NZ_JANGCN010000038.1"/>
</dbReference>
<reference evidence="1" key="1">
    <citation type="submission" date="2022-06" db="EMBL/GenBank/DDBJ databases">
        <title>Isolation of gut microbiota from human fecal samples.</title>
        <authorList>
            <person name="Pamer E.G."/>
            <person name="Barat B."/>
            <person name="Waligurski E."/>
            <person name="Medina S."/>
            <person name="Paddock L."/>
            <person name="Mostad J."/>
        </authorList>
    </citation>
    <scope>NUCLEOTIDE SEQUENCE</scope>
    <source>
        <strain evidence="1">DFI.5.57</strain>
    </source>
</reference>
<evidence type="ECO:0000313" key="2">
    <source>
        <dbReference type="Proteomes" id="UP001206236"/>
    </source>
</evidence>
<dbReference type="Gene3D" id="1.25.40.10">
    <property type="entry name" value="Tetratricopeptide repeat domain"/>
    <property type="match status" value="2"/>
</dbReference>
<sequence>SAEMNNKNGLFEYGKALLTGEHIPQDTDSAVKLLEKAVKLKNSNAKRFLALEYISGEHLEQDFEKGIALLTECADSGDVIASYRLGKIYLQGEIMPQNLDKAEKYLLLAEDSEYTQYALAKLYLQEEKYDIQKAVDYFENGADKNHWASYQLGRIYLFGAKDIERDKEKAIEWFTKSANDGNEYAQDLLENMERYENAVLANTIFGLFANLSRCIEDDYTQKYKLVRRTVDSRLRRMISQKKLSLGIKEEQAQNYE</sequence>
<proteinExistence type="predicted"/>
<dbReference type="InterPro" id="IPR006597">
    <property type="entry name" value="Sel1-like"/>
</dbReference>
<dbReference type="SUPFAM" id="SSF81901">
    <property type="entry name" value="HCP-like"/>
    <property type="match status" value="1"/>
</dbReference>
<dbReference type="PANTHER" id="PTHR11102">
    <property type="entry name" value="SEL-1-LIKE PROTEIN"/>
    <property type="match status" value="1"/>
</dbReference>
<protein>
    <submittedName>
        <fullName evidence="1">Sel1 repeat family protein</fullName>
    </submittedName>
</protein>
<evidence type="ECO:0000313" key="1">
    <source>
        <dbReference type="EMBL" id="MCQ5154122.1"/>
    </source>
</evidence>
<dbReference type="InterPro" id="IPR050767">
    <property type="entry name" value="Sel1_AlgK"/>
</dbReference>
<feature type="non-terminal residue" evidence="1">
    <location>
        <position position="1"/>
    </location>
</feature>
<accession>A0AAW5KUA1</accession>